<proteinExistence type="predicted"/>
<evidence type="ECO:0000256" key="1">
    <source>
        <dbReference type="ARBA" id="ARBA00022729"/>
    </source>
</evidence>
<keyword evidence="1 4" id="KW-0732">Signal</keyword>
<feature type="region of interest" description="Disordered" evidence="3">
    <location>
        <begin position="298"/>
        <end position="339"/>
    </location>
</feature>
<keyword evidence="8" id="KW-1185">Reference proteome</keyword>
<dbReference type="GO" id="GO:0004222">
    <property type="term" value="F:metalloendopeptidase activity"/>
    <property type="evidence" value="ECO:0007669"/>
    <property type="project" value="TreeGrafter"/>
</dbReference>
<dbReference type="EMBL" id="QJJR01000005">
    <property type="protein sequence ID" value="PXW91488.1"/>
    <property type="molecule type" value="Genomic_DNA"/>
</dbReference>
<dbReference type="Pfam" id="PF24568">
    <property type="entry name" value="CC_PcsB"/>
    <property type="match status" value="1"/>
</dbReference>
<dbReference type="AlphaFoldDB" id="A0A2V3WEH6"/>
<evidence type="ECO:0000313" key="8">
    <source>
        <dbReference type="Proteomes" id="UP000247922"/>
    </source>
</evidence>
<evidence type="ECO:0000259" key="5">
    <source>
        <dbReference type="Pfam" id="PF01551"/>
    </source>
</evidence>
<organism evidence="7 8">
    <name type="scientific">Streptohalobacillus salinus</name>
    <dbReference type="NCBI Taxonomy" id="621096"/>
    <lineage>
        <taxon>Bacteria</taxon>
        <taxon>Bacillati</taxon>
        <taxon>Bacillota</taxon>
        <taxon>Bacilli</taxon>
        <taxon>Bacillales</taxon>
        <taxon>Bacillaceae</taxon>
        <taxon>Streptohalobacillus</taxon>
    </lineage>
</organism>
<name>A0A2V3WEH6_9BACI</name>
<dbReference type="PANTHER" id="PTHR21666">
    <property type="entry name" value="PEPTIDASE-RELATED"/>
    <property type="match status" value="1"/>
</dbReference>
<dbReference type="CDD" id="cd12797">
    <property type="entry name" value="M23_peptidase"/>
    <property type="match status" value="1"/>
</dbReference>
<feature type="compositionally biased region" description="Polar residues" evidence="3">
    <location>
        <begin position="313"/>
        <end position="324"/>
    </location>
</feature>
<keyword evidence="2" id="KW-0175">Coiled coil</keyword>
<dbReference type="SUPFAM" id="SSF46966">
    <property type="entry name" value="Spectrin repeat"/>
    <property type="match status" value="1"/>
</dbReference>
<feature type="coiled-coil region" evidence="2">
    <location>
        <begin position="30"/>
        <end position="134"/>
    </location>
</feature>
<evidence type="ECO:0000256" key="2">
    <source>
        <dbReference type="SAM" id="Coils"/>
    </source>
</evidence>
<feature type="compositionally biased region" description="Basic and acidic residues" evidence="3">
    <location>
        <begin position="299"/>
        <end position="308"/>
    </location>
</feature>
<sequence>MKKIATYILIFVLLLGIFPAFAETVSAESVSDLKKELQELKEERENISSSASDAEQKIKENEARQKEVEKKISELDVQIDDTETKLEKKQAEITTTANEIETIVASITKTEKEIAETEAEIVTLNNEIDELIIRIDERNEVIKSRLRSMQKNGGDSSYFQVLFGARSFSDFISRLSAVSKILDSDNKIMEQQKEDQALLETKLTDVEDKKEQLVEKKNELDASKQKLETKKQALVNQRQELAELQEALNIERQNQTALKGELEEEHADLEDYKVSLADQQEIKRKEAGALQQAIQAAEAAEREKKKQEQQLATDSGGTSDTATPSAPADSSGGPVLQWPASTRRVTSPFNLNRLHPVYGYVRPHRGMDIASWGTQSIYAAETGVVVATYKEHDGKMNGYGDAILITHYIDLNGNGQKQQVSTFYAHLRAGSTRVSPGQTVQRGQQIALMGATGVGTGQHLHFEVHKGGWAHSNAVNPANYLY</sequence>
<dbReference type="InterPro" id="IPR011055">
    <property type="entry name" value="Dup_hybrid_motif"/>
</dbReference>
<evidence type="ECO:0000256" key="4">
    <source>
        <dbReference type="SAM" id="SignalP"/>
    </source>
</evidence>
<evidence type="ECO:0000313" key="7">
    <source>
        <dbReference type="EMBL" id="PXW91488.1"/>
    </source>
</evidence>
<feature type="domain" description="M23ase beta-sheet core" evidence="5">
    <location>
        <begin position="363"/>
        <end position="469"/>
    </location>
</feature>
<keyword evidence="7" id="KW-0378">Hydrolase</keyword>
<comment type="caution">
    <text evidence="7">The sequence shown here is derived from an EMBL/GenBank/DDBJ whole genome shotgun (WGS) entry which is preliminary data.</text>
</comment>
<accession>A0A2V3WEH6</accession>
<dbReference type="Gene3D" id="6.10.250.3150">
    <property type="match status" value="1"/>
</dbReference>
<evidence type="ECO:0000259" key="6">
    <source>
        <dbReference type="Pfam" id="PF24568"/>
    </source>
</evidence>
<dbReference type="RefSeq" id="WP_110251262.1">
    <property type="nucleotide sequence ID" value="NZ_QJJR01000005.1"/>
</dbReference>
<protein>
    <submittedName>
        <fullName evidence="7">Peptidoglycan hydrolase CwlO-like protein</fullName>
    </submittedName>
</protein>
<gene>
    <name evidence="7" type="ORF">DES38_105109</name>
</gene>
<evidence type="ECO:0000256" key="3">
    <source>
        <dbReference type="SAM" id="MobiDB-lite"/>
    </source>
</evidence>
<dbReference type="OrthoDB" id="9805070at2"/>
<feature type="chain" id="PRO_5015982820" evidence="4">
    <location>
        <begin position="23"/>
        <end position="482"/>
    </location>
</feature>
<dbReference type="InterPro" id="IPR057309">
    <property type="entry name" value="PcsB_CC"/>
</dbReference>
<dbReference type="InterPro" id="IPR050570">
    <property type="entry name" value="Cell_wall_metabolism_enzyme"/>
</dbReference>
<feature type="signal peptide" evidence="4">
    <location>
        <begin position="1"/>
        <end position="22"/>
    </location>
</feature>
<dbReference type="PANTHER" id="PTHR21666:SF270">
    <property type="entry name" value="MUREIN HYDROLASE ACTIVATOR ENVC"/>
    <property type="match status" value="1"/>
</dbReference>
<reference evidence="7 8" key="1">
    <citation type="submission" date="2018-05" db="EMBL/GenBank/DDBJ databases">
        <title>Genomic Encyclopedia of Type Strains, Phase IV (KMG-IV): sequencing the most valuable type-strain genomes for metagenomic binning, comparative biology and taxonomic classification.</title>
        <authorList>
            <person name="Goeker M."/>
        </authorList>
    </citation>
    <scope>NUCLEOTIDE SEQUENCE [LARGE SCALE GENOMIC DNA]</scope>
    <source>
        <strain evidence="7 8">DSM 22440</strain>
    </source>
</reference>
<dbReference type="Proteomes" id="UP000247922">
    <property type="component" value="Unassembled WGS sequence"/>
</dbReference>
<dbReference type="SUPFAM" id="SSF51261">
    <property type="entry name" value="Duplicated hybrid motif"/>
    <property type="match status" value="1"/>
</dbReference>
<dbReference type="InterPro" id="IPR016047">
    <property type="entry name" value="M23ase_b-sheet_dom"/>
</dbReference>
<dbReference type="Pfam" id="PF01551">
    <property type="entry name" value="Peptidase_M23"/>
    <property type="match status" value="1"/>
</dbReference>
<feature type="domain" description="Peptidoglycan hydrolase PcsB coiled-coil" evidence="6">
    <location>
        <begin position="128"/>
        <end position="202"/>
    </location>
</feature>
<dbReference type="Gene3D" id="2.70.70.10">
    <property type="entry name" value="Glucose Permease (Domain IIA)"/>
    <property type="match status" value="1"/>
</dbReference>